<feature type="domain" description="Peptidase S33 tripeptidyl aminopeptidase-like C-terminal" evidence="4">
    <location>
        <begin position="235"/>
        <end position="335"/>
    </location>
</feature>
<dbReference type="PANTHER" id="PTHR43248:SF29">
    <property type="entry name" value="TRIPEPTIDYL AMINOPEPTIDASE"/>
    <property type="match status" value="1"/>
</dbReference>
<dbReference type="EMBL" id="JBCLVG010000002">
    <property type="protein sequence ID" value="MEN1947660.1"/>
    <property type="molecule type" value="Genomic_DNA"/>
</dbReference>
<dbReference type="Gene3D" id="3.40.50.1820">
    <property type="entry name" value="alpha/beta hydrolase"/>
    <property type="match status" value="1"/>
</dbReference>
<comment type="caution">
    <text evidence="5">The sequence shown here is derived from an EMBL/GenBank/DDBJ whole genome shotgun (WGS) entry which is preliminary data.</text>
</comment>
<gene>
    <name evidence="5" type="ORF">WJX64_13965</name>
</gene>
<dbReference type="Proteomes" id="UP001425155">
    <property type="component" value="Unassembled WGS sequence"/>
</dbReference>
<accession>A0ABU9W6P3</accession>
<dbReference type="InterPro" id="IPR029058">
    <property type="entry name" value="AB_hydrolase_fold"/>
</dbReference>
<proteinExistence type="inferred from homology"/>
<organism evidence="5 6">
    <name type="scientific">Leifsonia stereocauli</name>
    <dbReference type="NCBI Taxonomy" id="3134136"/>
    <lineage>
        <taxon>Bacteria</taxon>
        <taxon>Bacillati</taxon>
        <taxon>Actinomycetota</taxon>
        <taxon>Actinomycetes</taxon>
        <taxon>Micrococcales</taxon>
        <taxon>Microbacteriaceae</taxon>
        <taxon>Leifsonia</taxon>
    </lineage>
</organism>
<dbReference type="InterPro" id="IPR051601">
    <property type="entry name" value="Serine_prot/Carboxylest_S33"/>
</dbReference>
<dbReference type="SUPFAM" id="SSF53474">
    <property type="entry name" value="alpha/beta-Hydrolases"/>
    <property type="match status" value="1"/>
</dbReference>
<dbReference type="RefSeq" id="WP_342115206.1">
    <property type="nucleotide sequence ID" value="NZ_JBCAUN010000002.1"/>
</dbReference>
<protein>
    <submittedName>
        <fullName evidence="5">Alpha/beta hydrolase</fullName>
    </submittedName>
</protein>
<evidence type="ECO:0000313" key="6">
    <source>
        <dbReference type="Proteomes" id="UP001425155"/>
    </source>
</evidence>
<evidence type="ECO:0000256" key="1">
    <source>
        <dbReference type="ARBA" id="ARBA00010088"/>
    </source>
</evidence>
<evidence type="ECO:0000256" key="3">
    <source>
        <dbReference type="ARBA" id="ARBA00022801"/>
    </source>
</evidence>
<evidence type="ECO:0000313" key="5">
    <source>
        <dbReference type="EMBL" id="MEN1947660.1"/>
    </source>
</evidence>
<name>A0ABU9W6P3_9MICO</name>
<keyword evidence="6" id="KW-1185">Reference proteome</keyword>
<keyword evidence="3 5" id="KW-0378">Hydrolase</keyword>
<keyword evidence="2" id="KW-0732">Signal</keyword>
<sequence>MADLHGQATRFSTGCAENTGELLRFVDTESAARDLDILRAALGESTLDYLGFSYGTLLGATYADLFPHAVGRMVLDGAVDPTITLSDIFLSQAEGYEGALRAAIAFCLDNPGCPFDGTAEDAAAQIRLILDTVEDAPLEAQDGRLLDGDNLTAAMKVALYRKADWPYLFDLLESVSRGFPALAFRAIDSSNSRSPKGEYTNSVEAGVAIQCLDFGFEGDSAAMAANAAAIEAAAPVLGTFMTYREFDCVDWPHPPAREPAALHAAGSAPIMVIGTTNDPATPYAFAQSLAGQLSEGRLVTFEGEGHTAYPGTDCIVSTVDGFLVDGTMPAVDPRC</sequence>
<dbReference type="PANTHER" id="PTHR43248">
    <property type="entry name" value="2-SUCCINYL-6-HYDROXY-2,4-CYCLOHEXADIENE-1-CARBOXYLATE SYNTHASE"/>
    <property type="match status" value="1"/>
</dbReference>
<dbReference type="GO" id="GO:0016787">
    <property type="term" value="F:hydrolase activity"/>
    <property type="evidence" value="ECO:0007669"/>
    <property type="project" value="UniProtKB-KW"/>
</dbReference>
<dbReference type="InterPro" id="IPR013595">
    <property type="entry name" value="Pept_S33_TAP-like_C"/>
</dbReference>
<reference evidence="5 6" key="1">
    <citation type="submission" date="2024-03" db="EMBL/GenBank/DDBJ databases">
        <title>YIM 134122 draft genome.</title>
        <authorList>
            <person name="Zuo S."/>
            <person name="Xiong L."/>
        </authorList>
    </citation>
    <scope>NUCLEOTIDE SEQUENCE [LARGE SCALE GENOMIC DNA]</scope>
    <source>
        <strain evidence="5 6">YIM 134122</strain>
    </source>
</reference>
<evidence type="ECO:0000256" key="2">
    <source>
        <dbReference type="ARBA" id="ARBA00022729"/>
    </source>
</evidence>
<dbReference type="Pfam" id="PF08386">
    <property type="entry name" value="Abhydrolase_4"/>
    <property type="match status" value="1"/>
</dbReference>
<evidence type="ECO:0000259" key="4">
    <source>
        <dbReference type="Pfam" id="PF08386"/>
    </source>
</evidence>
<comment type="similarity">
    <text evidence="1">Belongs to the peptidase S33 family.</text>
</comment>